<dbReference type="Proteomes" id="UP000719412">
    <property type="component" value="Unassembled WGS sequence"/>
</dbReference>
<dbReference type="AlphaFoldDB" id="A0A8J6H5H5"/>
<keyword evidence="2" id="KW-1185">Reference proteome</keyword>
<proteinExistence type="predicted"/>
<sequence length="128" mass="13939">MFRIGLPLIQQTPATAQKNPPPPFLCHKVKTTKTLDGGNAAGAAGGADVWPRAPATKLVGEDELIIIDLSHVPNSHGTCRASPFKKERISRKEMRAGVVEEGVGELERKMHTSIELGFTIYEAEFLTF</sequence>
<evidence type="ECO:0000313" key="1">
    <source>
        <dbReference type="EMBL" id="KAH0808453.1"/>
    </source>
</evidence>
<protein>
    <submittedName>
        <fullName evidence="1">Uncharacterized protein</fullName>
    </submittedName>
</protein>
<evidence type="ECO:0000313" key="2">
    <source>
        <dbReference type="Proteomes" id="UP000719412"/>
    </source>
</evidence>
<reference evidence="1" key="1">
    <citation type="journal article" date="2020" name="J Insects Food Feed">
        <title>The yellow mealworm (Tenebrio molitor) genome: a resource for the emerging insects as food and feed industry.</title>
        <authorList>
            <person name="Eriksson T."/>
            <person name="Andere A."/>
            <person name="Kelstrup H."/>
            <person name="Emery V."/>
            <person name="Picard C."/>
        </authorList>
    </citation>
    <scope>NUCLEOTIDE SEQUENCE</scope>
    <source>
        <strain evidence="1">Stoneville</strain>
        <tissue evidence="1">Whole head</tissue>
    </source>
</reference>
<dbReference type="EMBL" id="JABDTM020028742">
    <property type="protein sequence ID" value="KAH0808453.1"/>
    <property type="molecule type" value="Genomic_DNA"/>
</dbReference>
<gene>
    <name evidence="1" type="ORF">GEV33_014337</name>
</gene>
<organism evidence="1 2">
    <name type="scientific">Tenebrio molitor</name>
    <name type="common">Yellow mealworm beetle</name>
    <dbReference type="NCBI Taxonomy" id="7067"/>
    <lineage>
        <taxon>Eukaryota</taxon>
        <taxon>Metazoa</taxon>
        <taxon>Ecdysozoa</taxon>
        <taxon>Arthropoda</taxon>
        <taxon>Hexapoda</taxon>
        <taxon>Insecta</taxon>
        <taxon>Pterygota</taxon>
        <taxon>Neoptera</taxon>
        <taxon>Endopterygota</taxon>
        <taxon>Coleoptera</taxon>
        <taxon>Polyphaga</taxon>
        <taxon>Cucujiformia</taxon>
        <taxon>Tenebrionidae</taxon>
        <taxon>Tenebrio</taxon>
    </lineage>
</organism>
<reference evidence="1" key="2">
    <citation type="submission" date="2021-08" db="EMBL/GenBank/DDBJ databases">
        <authorList>
            <person name="Eriksson T."/>
        </authorList>
    </citation>
    <scope>NUCLEOTIDE SEQUENCE</scope>
    <source>
        <strain evidence="1">Stoneville</strain>
        <tissue evidence="1">Whole head</tissue>
    </source>
</reference>
<accession>A0A8J6H5H5</accession>
<comment type="caution">
    <text evidence="1">The sequence shown here is derived from an EMBL/GenBank/DDBJ whole genome shotgun (WGS) entry which is preliminary data.</text>
</comment>
<name>A0A8J6H5H5_TENMO</name>